<keyword evidence="4" id="KW-1185">Reference proteome</keyword>
<feature type="region of interest" description="Disordered" evidence="2">
    <location>
        <begin position="147"/>
        <end position="179"/>
    </location>
</feature>
<keyword evidence="1" id="KW-0175">Coiled coil</keyword>
<dbReference type="AlphaFoldDB" id="A0A9X1SUA6"/>
<feature type="coiled-coil region" evidence="1">
    <location>
        <begin position="44"/>
        <end position="71"/>
    </location>
</feature>
<name>A0A9X1SUA6_9ACTN</name>
<evidence type="ECO:0000313" key="4">
    <source>
        <dbReference type="Proteomes" id="UP001138997"/>
    </source>
</evidence>
<proteinExistence type="predicted"/>
<dbReference type="RefSeq" id="WP_231443286.1">
    <property type="nucleotide sequence ID" value="NZ_JAJOMB010000009.1"/>
</dbReference>
<accession>A0A9X1SUA6</accession>
<evidence type="ECO:0000256" key="2">
    <source>
        <dbReference type="SAM" id="MobiDB-lite"/>
    </source>
</evidence>
<feature type="region of interest" description="Disordered" evidence="2">
    <location>
        <begin position="210"/>
        <end position="239"/>
    </location>
</feature>
<evidence type="ECO:0000256" key="1">
    <source>
        <dbReference type="SAM" id="Coils"/>
    </source>
</evidence>
<evidence type="ECO:0000313" key="3">
    <source>
        <dbReference type="EMBL" id="MCD5312747.1"/>
    </source>
</evidence>
<dbReference type="Proteomes" id="UP001138997">
    <property type="component" value="Unassembled WGS sequence"/>
</dbReference>
<comment type="caution">
    <text evidence="3">The sequence shown here is derived from an EMBL/GenBank/DDBJ whole genome shotgun (WGS) entry which is preliminary data.</text>
</comment>
<feature type="region of interest" description="Disordered" evidence="2">
    <location>
        <begin position="84"/>
        <end position="132"/>
    </location>
</feature>
<dbReference type="EMBL" id="JAJOMB010000009">
    <property type="protein sequence ID" value="MCD5312747.1"/>
    <property type="molecule type" value="Genomic_DNA"/>
</dbReference>
<sequence length="239" mass="24611">MSDIDDLAQSINAVGTKIGTAASEASATAQDAEDAANLMDALGAEQAATTLDQVKSELDDLAANLKAISVQAASIEALASNLSKGNGAPSFPPAASSDPAGVPTSPKKKSKGPFGRTNRRLAELTEKPGDVGDLASYTEKLTKGVVDIIKGPPKPPEITGAGTRTPDSPPIASPAATAGPDVGSAASGITTVGIFIFGVKYVVRRTIRGFRAQEQIPEEVPPPPRTRYPWEDAPEPDDR</sequence>
<organism evidence="3 4">
    <name type="scientific">Kineosporia babensis</name>
    <dbReference type="NCBI Taxonomy" id="499548"/>
    <lineage>
        <taxon>Bacteria</taxon>
        <taxon>Bacillati</taxon>
        <taxon>Actinomycetota</taxon>
        <taxon>Actinomycetes</taxon>
        <taxon>Kineosporiales</taxon>
        <taxon>Kineosporiaceae</taxon>
        <taxon>Kineosporia</taxon>
    </lineage>
</organism>
<feature type="compositionally biased region" description="Basic and acidic residues" evidence="2">
    <location>
        <begin position="120"/>
        <end position="130"/>
    </location>
</feature>
<protein>
    <submittedName>
        <fullName evidence="3">Uncharacterized protein</fullName>
    </submittedName>
</protein>
<reference evidence="3" key="1">
    <citation type="submission" date="2021-11" db="EMBL/GenBank/DDBJ databases">
        <title>Streptomyces corallinus and Kineosporia corallina sp. nov., two new coral-derived marine actinobacteria.</title>
        <authorList>
            <person name="Buangrab K."/>
            <person name="Sutthacheep M."/>
            <person name="Yeemin T."/>
            <person name="Harunari E."/>
            <person name="Igarashi Y."/>
            <person name="Sripreechasak P."/>
            <person name="Kanchanasin P."/>
            <person name="Tanasupawat S."/>
            <person name="Phongsopitanun W."/>
        </authorList>
    </citation>
    <scope>NUCLEOTIDE SEQUENCE</scope>
    <source>
        <strain evidence="3">JCM 31032</strain>
    </source>
</reference>
<gene>
    <name evidence="3" type="ORF">LR394_17720</name>
</gene>